<dbReference type="CDD" id="cd00146">
    <property type="entry name" value="PKD"/>
    <property type="match status" value="1"/>
</dbReference>
<accession>A0ABU7W643</accession>
<keyword evidence="4" id="KW-1185">Reference proteome</keyword>
<dbReference type="EMBL" id="JAZHOU010000003">
    <property type="protein sequence ID" value="MEF3079399.1"/>
    <property type="molecule type" value="Genomic_DNA"/>
</dbReference>
<name>A0ABU7W643_9FLAO</name>
<feature type="signal peptide" evidence="1">
    <location>
        <begin position="1"/>
        <end position="22"/>
    </location>
</feature>
<dbReference type="PROSITE" id="PS50093">
    <property type="entry name" value="PKD"/>
    <property type="match status" value="1"/>
</dbReference>
<gene>
    <name evidence="3" type="ORF">V1468_10305</name>
</gene>
<proteinExistence type="predicted"/>
<sequence length="786" mass="86541">MNKIACLLVLMVLVNFSISAQAEASKWYFGINAGLDFSTGNPIALTNGELVTDEGCATISENNGDLLFYTDGITVWDKQHNIMPNGTGLTGDSSSTQSAIIVPKPGDVSIFYIFTVDDLAGPNGLRYSEVNMTLNGGNGDITNQKNIELNAFTTEKISAVKHANGIDFWVVTHDWNNNNFLSYQVTTAGVNIVPVISSVGEEHGDNGLDSKGYLKISPDASRLALASWSGNSVVEIFDFDNTTGIVSNPILIGNGFFSTGPASGAYGIEFSPDSNLLYVTDQNFLFGFTTSRLFQFDLTLSTANDMINSVTTLYDDSGTNTILGALQLAVDGKIYIARAQEQFLDVIENPDEIGFASNYSQNAVSLGNRFCGAGLPPFISSFFNFSIITQGTCLGQGTEFSLNSNTEINSIIWDFGDGFTSTETNPTHYYQNAGSYTISAEINAPGETFYITNIVTINNFPVANTPEDMYRCDDIENGGYQFFDLSTKDSEIYNLPGVNITYHLSEENAIDNIDPLETNYENISNTQTIYVRVQNSLSPDCFDLTSFQLHVLETPISSEDIVYLCTNESVVLSAGEGFDYYNWSNGETTESITVNTTGNYAVEVINSLQTSQGEITCAANRLFTVVESDEALITNVEVTDWTENDNTISVFVDGIGDYEYSLDNVTYQDESVFSNLLPGEYVVYVRDKNNCGIVTQEVYLLYYPRFFSPNGDGVNEYWQIEFSDSEPDNEILIYDRYGKLLAQIPPNSLGWDGTYDGAKMPAADYWFKIKRPGKNKVYTGHFSLKR</sequence>
<dbReference type="RefSeq" id="WP_331810163.1">
    <property type="nucleotide sequence ID" value="NZ_JAZHOU010000003.1"/>
</dbReference>
<dbReference type="NCBIfam" id="TIGR04131">
    <property type="entry name" value="Bac_Flav_CTERM"/>
    <property type="match status" value="1"/>
</dbReference>
<reference evidence="3 4" key="1">
    <citation type="submission" date="2024-02" db="EMBL/GenBank/DDBJ databases">
        <title>Winogradskyella poriferorum JCM 12885.</title>
        <authorList>
            <person name="Zhang D.-F."/>
            <person name="Fu Z.-Y."/>
        </authorList>
    </citation>
    <scope>NUCLEOTIDE SEQUENCE [LARGE SCALE GENOMIC DNA]</scope>
    <source>
        <strain evidence="3 4">JCM 12885</strain>
    </source>
</reference>
<evidence type="ECO:0000256" key="1">
    <source>
        <dbReference type="SAM" id="SignalP"/>
    </source>
</evidence>
<evidence type="ECO:0000259" key="2">
    <source>
        <dbReference type="PROSITE" id="PS50093"/>
    </source>
</evidence>
<dbReference type="InterPro" id="IPR026341">
    <property type="entry name" value="T9SS_type_B"/>
</dbReference>
<dbReference type="Proteomes" id="UP001356704">
    <property type="component" value="Unassembled WGS sequence"/>
</dbReference>
<dbReference type="Gene3D" id="2.60.40.10">
    <property type="entry name" value="Immunoglobulins"/>
    <property type="match status" value="1"/>
</dbReference>
<dbReference type="InterPro" id="IPR000601">
    <property type="entry name" value="PKD_dom"/>
</dbReference>
<organism evidence="3 4">
    <name type="scientific">Winogradskyella poriferorum</name>
    <dbReference type="NCBI Taxonomy" id="307627"/>
    <lineage>
        <taxon>Bacteria</taxon>
        <taxon>Pseudomonadati</taxon>
        <taxon>Bacteroidota</taxon>
        <taxon>Flavobacteriia</taxon>
        <taxon>Flavobacteriales</taxon>
        <taxon>Flavobacteriaceae</taxon>
        <taxon>Winogradskyella</taxon>
    </lineage>
</organism>
<dbReference type="InterPro" id="IPR013783">
    <property type="entry name" value="Ig-like_fold"/>
</dbReference>
<protein>
    <submittedName>
        <fullName evidence="3">T9SS type B sorting domain-containing protein</fullName>
    </submittedName>
</protein>
<dbReference type="InterPro" id="IPR035986">
    <property type="entry name" value="PKD_dom_sf"/>
</dbReference>
<feature type="domain" description="PKD" evidence="2">
    <location>
        <begin position="413"/>
        <end position="443"/>
    </location>
</feature>
<evidence type="ECO:0000313" key="4">
    <source>
        <dbReference type="Proteomes" id="UP001356704"/>
    </source>
</evidence>
<feature type="chain" id="PRO_5045648496" evidence="1">
    <location>
        <begin position="23"/>
        <end position="786"/>
    </location>
</feature>
<comment type="caution">
    <text evidence="3">The sequence shown here is derived from an EMBL/GenBank/DDBJ whole genome shotgun (WGS) entry which is preliminary data.</text>
</comment>
<dbReference type="SUPFAM" id="SSF49299">
    <property type="entry name" value="PKD domain"/>
    <property type="match status" value="1"/>
</dbReference>
<dbReference type="Pfam" id="PF13585">
    <property type="entry name" value="CHU_C"/>
    <property type="match status" value="1"/>
</dbReference>
<dbReference type="Pfam" id="PF18911">
    <property type="entry name" value="PKD_4"/>
    <property type="match status" value="1"/>
</dbReference>
<dbReference type="SUPFAM" id="SSF63829">
    <property type="entry name" value="Calcium-dependent phosphotriesterase"/>
    <property type="match status" value="1"/>
</dbReference>
<evidence type="ECO:0000313" key="3">
    <source>
        <dbReference type="EMBL" id="MEF3079399.1"/>
    </source>
</evidence>
<keyword evidence="1" id="KW-0732">Signal</keyword>